<name>A0A9D1LFT8_9BURK</name>
<evidence type="ECO:0000313" key="3">
    <source>
        <dbReference type="Proteomes" id="UP000824083"/>
    </source>
</evidence>
<feature type="region of interest" description="Disordered" evidence="1">
    <location>
        <begin position="1"/>
        <end position="33"/>
    </location>
</feature>
<feature type="region of interest" description="Disordered" evidence="1">
    <location>
        <begin position="151"/>
        <end position="201"/>
    </location>
</feature>
<accession>A0A9D1LFT8</accession>
<dbReference type="EMBL" id="DVMY01000104">
    <property type="protein sequence ID" value="HIU37960.1"/>
    <property type="molecule type" value="Genomic_DNA"/>
</dbReference>
<sequence length="201" mass="23131">MRKPWEESGSHRDDFGFEDYPRRSDRRFDDRDGFKRRSDRRFDRREDRFGRREEGAGRFDRRRDDRRGGFAKRRDEFTDNVYGVRSGPRARAAMASRGAGSRRQAAPSRNALITLDADVARVFATSEAVNAALRHLIALADIMGVDAIKQAQTEAQKEPSEQEENQPQTTLDSVVETSSEIQTTDDDEEWFDLPVEEAKTE</sequence>
<feature type="compositionally biased region" description="Polar residues" evidence="1">
    <location>
        <begin position="165"/>
        <end position="182"/>
    </location>
</feature>
<proteinExistence type="predicted"/>
<evidence type="ECO:0000256" key="1">
    <source>
        <dbReference type="SAM" id="MobiDB-lite"/>
    </source>
</evidence>
<comment type="caution">
    <text evidence="2">The sequence shown here is derived from an EMBL/GenBank/DDBJ whole genome shotgun (WGS) entry which is preliminary data.</text>
</comment>
<reference evidence="2" key="1">
    <citation type="submission" date="2020-10" db="EMBL/GenBank/DDBJ databases">
        <authorList>
            <person name="Gilroy R."/>
        </authorList>
    </citation>
    <scope>NUCLEOTIDE SEQUENCE</scope>
    <source>
        <strain evidence="2">7463</strain>
    </source>
</reference>
<dbReference type="Proteomes" id="UP000824083">
    <property type="component" value="Unassembled WGS sequence"/>
</dbReference>
<dbReference type="AlphaFoldDB" id="A0A9D1LFT8"/>
<feature type="compositionally biased region" description="Acidic residues" evidence="1">
    <location>
        <begin position="183"/>
        <end position="195"/>
    </location>
</feature>
<evidence type="ECO:0000313" key="2">
    <source>
        <dbReference type="EMBL" id="HIU37960.1"/>
    </source>
</evidence>
<protein>
    <submittedName>
        <fullName evidence="2">Uncharacterized protein</fullName>
    </submittedName>
</protein>
<reference evidence="2" key="2">
    <citation type="journal article" date="2021" name="PeerJ">
        <title>Extensive microbial diversity within the chicken gut microbiome revealed by metagenomics and culture.</title>
        <authorList>
            <person name="Gilroy R."/>
            <person name="Ravi A."/>
            <person name="Getino M."/>
            <person name="Pursley I."/>
            <person name="Horton D.L."/>
            <person name="Alikhan N.F."/>
            <person name="Baker D."/>
            <person name="Gharbi K."/>
            <person name="Hall N."/>
            <person name="Watson M."/>
            <person name="Adriaenssens E.M."/>
            <person name="Foster-Nyarko E."/>
            <person name="Jarju S."/>
            <person name="Secka A."/>
            <person name="Antonio M."/>
            <person name="Oren A."/>
            <person name="Chaudhuri R.R."/>
            <person name="La Ragione R."/>
            <person name="Hildebrand F."/>
            <person name="Pallen M.J."/>
        </authorList>
    </citation>
    <scope>NUCLEOTIDE SEQUENCE</scope>
    <source>
        <strain evidence="2">7463</strain>
    </source>
</reference>
<gene>
    <name evidence="2" type="ORF">IAC56_06785</name>
</gene>
<organism evidence="2 3">
    <name type="scientific">Candidatus Aphodousia faecigallinarum</name>
    <dbReference type="NCBI Taxonomy" id="2840677"/>
    <lineage>
        <taxon>Bacteria</taxon>
        <taxon>Pseudomonadati</taxon>
        <taxon>Pseudomonadota</taxon>
        <taxon>Betaproteobacteria</taxon>
        <taxon>Burkholderiales</taxon>
        <taxon>Sutterellaceae</taxon>
        <taxon>Sutterellaceae incertae sedis</taxon>
        <taxon>Candidatus Aphodousia</taxon>
    </lineage>
</organism>